<evidence type="ECO:0000256" key="1">
    <source>
        <dbReference type="ARBA" id="ARBA00005046"/>
    </source>
</evidence>
<dbReference type="InterPro" id="IPR008284">
    <property type="entry name" value="MoCF_biosynth_CS"/>
</dbReference>
<dbReference type="GO" id="GO:0006777">
    <property type="term" value="P:Mo-molybdopterin cofactor biosynthetic process"/>
    <property type="evidence" value="ECO:0007669"/>
    <property type="project" value="UniProtKB-UniRule"/>
</dbReference>
<dbReference type="Pfam" id="PF03453">
    <property type="entry name" value="MoeA_N"/>
    <property type="match status" value="1"/>
</dbReference>
<comment type="similarity">
    <text evidence="5">Belongs to the MoeA family.</text>
</comment>
<reference evidence="7 8" key="2">
    <citation type="journal article" date="2012" name="Open Biol.">
        <title>Characteristics of nucleosomes and linker DNA regions on the genome of the basidiomycete Mixia osmundae revealed by mono- and dinucleosome mapping.</title>
        <authorList>
            <person name="Nishida H."/>
            <person name="Kondo S."/>
            <person name="Matsumoto T."/>
            <person name="Suzuki Y."/>
            <person name="Yoshikawa H."/>
            <person name="Taylor T.D."/>
            <person name="Sugiyama J."/>
        </authorList>
    </citation>
    <scope>NUCLEOTIDE SEQUENCE [LARGE SCALE GENOMIC DNA]</scope>
    <source>
        <strain evidence="8">CBS 9802 / IAM 14324 / JCM 22182 / KY 12970</strain>
    </source>
</reference>
<dbReference type="Pfam" id="PF03454">
    <property type="entry name" value="MoeA_C"/>
    <property type="match status" value="1"/>
</dbReference>
<dbReference type="GO" id="GO:0061598">
    <property type="term" value="F:molybdopterin adenylyltransferase activity"/>
    <property type="evidence" value="ECO:0007669"/>
    <property type="project" value="UniProtKB-UniRule"/>
</dbReference>
<dbReference type="InterPro" id="IPR036135">
    <property type="entry name" value="MoeA_linker/N_sf"/>
</dbReference>
<keyword evidence="5" id="KW-0808">Transferase</keyword>
<dbReference type="SUPFAM" id="SSF53218">
    <property type="entry name" value="Molybdenum cofactor biosynthesis proteins"/>
    <property type="match status" value="2"/>
</dbReference>
<protein>
    <recommendedName>
        <fullName evidence="6">MoaB/Mog domain-containing protein</fullName>
    </recommendedName>
</protein>
<keyword evidence="4 5" id="KW-0501">Molybdenum cofactor biosynthesis</keyword>
<comment type="function">
    <text evidence="5">Catalyzes two steps in the biosynthesis of the molybdenum cofactor. In the first step, molybdopterin is adenylated. Subsequently, molybdate is inserted into adenylated molybdopterin and AMP is released.</text>
</comment>
<dbReference type="HOGENOM" id="CLU_010186_2_2_1"/>
<dbReference type="Gene3D" id="2.170.190.11">
    <property type="entry name" value="Molybdopterin biosynthesis moea protein, domain 3"/>
    <property type="match status" value="1"/>
</dbReference>
<reference evidence="7 8" key="1">
    <citation type="journal article" date="2011" name="J. Gen. Appl. Microbiol.">
        <title>Draft genome sequencing of the enigmatic basidiomycete Mixia osmundae.</title>
        <authorList>
            <person name="Nishida H."/>
            <person name="Nagatsuka Y."/>
            <person name="Sugiyama J."/>
        </authorList>
    </citation>
    <scope>NUCLEOTIDE SEQUENCE [LARGE SCALE GENOMIC DNA]</scope>
    <source>
        <strain evidence="8">CBS 9802 / IAM 14324 / JCM 22182 / KY 12970</strain>
    </source>
</reference>
<dbReference type="InterPro" id="IPR001453">
    <property type="entry name" value="MoaB/Mog_dom"/>
</dbReference>
<comment type="similarity">
    <text evidence="3">In the C-terminal section; belongs to the MoeA family.</text>
</comment>
<comment type="similarity">
    <text evidence="2">In the N-terminal section; belongs to the MoaB/Mog family.</text>
</comment>
<dbReference type="AlphaFoldDB" id="G7EA64"/>
<comment type="caution">
    <text evidence="7">The sequence shown here is derived from an EMBL/GenBank/DDBJ whole genome shotgun (WGS) entry which is preliminary data.</text>
</comment>
<dbReference type="InterPro" id="IPR038987">
    <property type="entry name" value="MoeA-like"/>
</dbReference>
<dbReference type="eggNOG" id="KOG2371">
    <property type="taxonomic scope" value="Eukaryota"/>
</dbReference>
<evidence type="ECO:0000256" key="2">
    <source>
        <dbReference type="ARBA" id="ARBA00007589"/>
    </source>
</evidence>
<evidence type="ECO:0000313" key="8">
    <source>
        <dbReference type="Proteomes" id="UP000009131"/>
    </source>
</evidence>
<comment type="cofactor">
    <cofactor evidence="5">
        <name>Mg(2+)</name>
        <dbReference type="ChEBI" id="CHEBI:18420"/>
    </cofactor>
</comment>
<dbReference type="InterPro" id="IPR005111">
    <property type="entry name" value="MoeA_C_domain_IV"/>
</dbReference>
<dbReference type="Proteomes" id="UP000009131">
    <property type="component" value="Unassembled WGS sequence"/>
</dbReference>
<dbReference type="Gene3D" id="3.90.105.10">
    <property type="entry name" value="Molybdopterin biosynthesis moea protein, domain 2"/>
    <property type="match status" value="1"/>
</dbReference>
<dbReference type="RefSeq" id="XP_014566198.1">
    <property type="nucleotide sequence ID" value="XM_014710712.1"/>
</dbReference>
<dbReference type="STRING" id="764103.G7EA64"/>
<keyword evidence="5" id="KW-0460">Magnesium</keyword>
<dbReference type="Gene3D" id="2.40.340.10">
    <property type="entry name" value="MoeA, C-terminal, domain IV"/>
    <property type="match status" value="1"/>
</dbReference>
<dbReference type="OrthoDB" id="4349954at2759"/>
<dbReference type="FunFam" id="3.40.980.10:FF:000001">
    <property type="entry name" value="Molybdopterin molybdenumtransferase"/>
    <property type="match status" value="1"/>
</dbReference>
<dbReference type="OMA" id="ESPYPMI"/>
<proteinExistence type="inferred from homology"/>
<comment type="pathway">
    <text evidence="1 5">Cofactor biosynthesis; molybdopterin biosynthesis.</text>
</comment>
<accession>G7EA64</accession>
<evidence type="ECO:0000256" key="5">
    <source>
        <dbReference type="RuleBase" id="RU365090"/>
    </source>
</evidence>
<dbReference type="SUPFAM" id="SSF63882">
    <property type="entry name" value="MoeA N-terminal region -like"/>
    <property type="match status" value="1"/>
</dbReference>
<feature type="domain" description="MoaB/Mog" evidence="6">
    <location>
        <begin position="6"/>
        <end position="151"/>
    </location>
</feature>
<organism evidence="7 8">
    <name type="scientific">Mixia osmundae (strain CBS 9802 / IAM 14324 / JCM 22182 / KY 12970)</name>
    <dbReference type="NCBI Taxonomy" id="764103"/>
    <lineage>
        <taxon>Eukaryota</taxon>
        <taxon>Fungi</taxon>
        <taxon>Dikarya</taxon>
        <taxon>Basidiomycota</taxon>
        <taxon>Pucciniomycotina</taxon>
        <taxon>Mixiomycetes</taxon>
        <taxon>Mixiales</taxon>
        <taxon>Mixiaceae</taxon>
        <taxon>Mixia</taxon>
    </lineage>
</organism>
<dbReference type="PANTHER" id="PTHR10192:SF5">
    <property type="entry name" value="GEPHYRIN"/>
    <property type="match status" value="1"/>
</dbReference>
<dbReference type="Gene3D" id="3.40.980.10">
    <property type="entry name" value="MoaB/Mog-like domain"/>
    <property type="match status" value="2"/>
</dbReference>
<dbReference type="GO" id="GO:0005524">
    <property type="term" value="F:ATP binding"/>
    <property type="evidence" value="ECO:0007669"/>
    <property type="project" value="UniProtKB-UniRule"/>
</dbReference>
<dbReference type="Pfam" id="PF00994">
    <property type="entry name" value="MoCF_biosynth"/>
    <property type="match status" value="2"/>
</dbReference>
<keyword evidence="5" id="KW-0479">Metal-binding</keyword>
<evidence type="ECO:0000259" key="6">
    <source>
        <dbReference type="SMART" id="SM00852"/>
    </source>
</evidence>
<comment type="catalytic activity">
    <reaction evidence="5">
        <text>adenylyl-molybdopterin + molybdate = Mo-molybdopterin + AMP + H(+)</text>
        <dbReference type="Rhea" id="RHEA:35047"/>
        <dbReference type="ChEBI" id="CHEBI:15378"/>
        <dbReference type="ChEBI" id="CHEBI:36264"/>
        <dbReference type="ChEBI" id="CHEBI:62727"/>
        <dbReference type="ChEBI" id="CHEBI:71302"/>
        <dbReference type="ChEBI" id="CHEBI:456215"/>
    </reaction>
</comment>
<evidence type="ECO:0000256" key="3">
    <source>
        <dbReference type="ARBA" id="ARBA00008339"/>
    </source>
</evidence>
<dbReference type="SUPFAM" id="SSF63867">
    <property type="entry name" value="MoeA C-terminal domain-like"/>
    <property type="match status" value="1"/>
</dbReference>
<dbReference type="PROSITE" id="PS01078">
    <property type="entry name" value="MOCF_BIOSYNTHESIS_1"/>
    <property type="match status" value="1"/>
</dbReference>
<dbReference type="SMART" id="SM00852">
    <property type="entry name" value="MoCF_biosynth"/>
    <property type="match status" value="2"/>
</dbReference>
<dbReference type="CDD" id="cd00887">
    <property type="entry name" value="MoeA"/>
    <property type="match status" value="1"/>
</dbReference>
<dbReference type="GO" id="GO:0005829">
    <property type="term" value="C:cytosol"/>
    <property type="evidence" value="ECO:0007669"/>
    <property type="project" value="TreeGrafter"/>
</dbReference>
<keyword evidence="8" id="KW-1185">Reference proteome</keyword>
<dbReference type="InParanoid" id="G7EA64"/>
<evidence type="ECO:0000256" key="4">
    <source>
        <dbReference type="ARBA" id="ARBA00023150"/>
    </source>
</evidence>
<dbReference type="InterPro" id="IPR036425">
    <property type="entry name" value="MoaB/Mog-like_dom_sf"/>
</dbReference>
<dbReference type="GO" id="GO:0046872">
    <property type="term" value="F:metal ion binding"/>
    <property type="evidence" value="ECO:0007669"/>
    <property type="project" value="UniProtKB-UniRule"/>
</dbReference>
<dbReference type="PANTHER" id="PTHR10192">
    <property type="entry name" value="MOLYBDOPTERIN BIOSYNTHESIS PROTEIN"/>
    <property type="match status" value="1"/>
</dbReference>
<dbReference type="PROSITE" id="PS01079">
    <property type="entry name" value="MOCF_BIOSYNTHESIS_2"/>
    <property type="match status" value="1"/>
</dbReference>
<dbReference type="EMBL" id="BABT02000229">
    <property type="protein sequence ID" value="GAA99724.1"/>
    <property type="molecule type" value="Genomic_DNA"/>
</dbReference>
<dbReference type="GO" id="GO:0061599">
    <property type="term" value="F:molybdopterin molybdotransferase activity"/>
    <property type="evidence" value="ECO:0007669"/>
    <property type="project" value="UniProtKB-UniRule"/>
</dbReference>
<keyword evidence="5" id="KW-0500">Molybdenum</keyword>
<comment type="catalytic activity">
    <reaction evidence="5">
        <text>molybdopterin + ATP + H(+) = adenylyl-molybdopterin + diphosphate</text>
        <dbReference type="Rhea" id="RHEA:31331"/>
        <dbReference type="ChEBI" id="CHEBI:15378"/>
        <dbReference type="ChEBI" id="CHEBI:30616"/>
        <dbReference type="ChEBI" id="CHEBI:33019"/>
        <dbReference type="ChEBI" id="CHEBI:58698"/>
        <dbReference type="ChEBI" id="CHEBI:62727"/>
    </reaction>
</comment>
<feature type="domain" description="MoaB/Mog" evidence="6">
    <location>
        <begin position="397"/>
        <end position="546"/>
    </location>
</feature>
<sequence>MLSTCAVITVSDTAARDASTDATGPMLLNELQSAGYSLPSRAHYIVPDELSAIRDAVRCAAVSSRLVVTTGGTGFGLRDVTPEAVGPLIVKHAPGLVHLMMSTSLAVTPMAALSRPVCGVTQEGALVVTLPGSPKGARENLMALLKVLPHALELISGSTGEDTHRAMGAPERAPNMTDSAHICVHRQRDEPRSLQEHAALRSFDPTQGVARRYRRSPYPIIQMSEALDLILQYATVGDVERVDLSAIVGRVLAETVMSHVDLPSVPTTNVDGYAIFSDDSQPRRRLMSADQYQDCQELEKWAVRVATGGPVPARANAIIMVEDTTVSETGQTGEEITIDIHAIAKIGEHFRQIGSDVRAGDTILRQRDLISPVGGEVASLAFIGRHSVLTYRKPVVAVMSTGNELQELVQTTTPQVTAAGVPIVFDSNRPSLLAALKAQGFDAIDLGIIGDDVSKIKQALELGLSRADVIVTTGGTSMGESDYLKTVIERELHGTCHFGRVAMKPGKPTTFATLPGQRPTLVFALPGNPASALVTFYVFVMPALRKVSGYRASEWHLPRVRVQITSDFPLDPRPEFHRVSIVTSQEAPYLRAFSTGGQRSSRTISMAAANGLVALPSSKDAPVAVLKAGSLCDAILIGPPLTSTRD</sequence>
<evidence type="ECO:0000313" key="7">
    <source>
        <dbReference type="EMBL" id="GAA99724.1"/>
    </source>
</evidence>
<dbReference type="CDD" id="cd00886">
    <property type="entry name" value="MogA_MoaB"/>
    <property type="match status" value="1"/>
</dbReference>
<dbReference type="NCBIfam" id="TIGR00177">
    <property type="entry name" value="molyb_syn"/>
    <property type="match status" value="2"/>
</dbReference>
<dbReference type="UniPathway" id="UPA00344"/>
<dbReference type="InterPro" id="IPR005110">
    <property type="entry name" value="MoeA_linker/N"/>
</dbReference>
<gene>
    <name evidence="7" type="primary">Mo06427</name>
    <name evidence="7" type="ORF">E5Q_06427</name>
</gene>
<dbReference type="InterPro" id="IPR036688">
    <property type="entry name" value="MoeA_C_domain_IV_sf"/>
</dbReference>
<name>G7EA64_MIXOS</name>